<feature type="region of interest" description="Disordered" evidence="4">
    <location>
        <begin position="306"/>
        <end position="330"/>
    </location>
</feature>
<accession>A0ABY4GDQ9</accession>
<dbReference type="Gene3D" id="3.40.50.2300">
    <property type="match status" value="2"/>
</dbReference>
<dbReference type="PANTHER" id="PTHR30146">
    <property type="entry name" value="LACI-RELATED TRANSCRIPTIONAL REPRESSOR"/>
    <property type="match status" value="1"/>
</dbReference>
<sequence length="330" mass="36342">MHHKLDSPAGHLSPSESKTLAVFIPEVPNHFFSLALKGIEEMARCHHYQVLVYLTSEVSQPVLVVERLLASGRVDGVLVSAAAEQGALAQLRELQERNLPILFFDDVYEELETAKASTDDYEGSYRATSHLVQMGCRHIVHVALPQNLVSGRRRLQGYRDALTDSGLLFHDDSVLIAKSDQAKDVAQIQYLLQNRLYIDGIVAATESAVASSYEACRNLGRAIPKDVKVVGFPAQKTAMAIDSAPTATEQFTYVTGEEAARLLLHAIATNQPVLSREREGTERELSIKEYQGWQLDVVHSLPSKHNSLSGRQTIPLNTQLGPDHMLGQVG</sequence>
<evidence type="ECO:0000313" key="7">
    <source>
        <dbReference type="Proteomes" id="UP000830401"/>
    </source>
</evidence>
<evidence type="ECO:0000256" key="2">
    <source>
        <dbReference type="ARBA" id="ARBA00023125"/>
    </source>
</evidence>
<proteinExistence type="predicted"/>
<dbReference type="PANTHER" id="PTHR30146:SF109">
    <property type="entry name" value="HTH-TYPE TRANSCRIPTIONAL REGULATOR GALS"/>
    <property type="match status" value="1"/>
</dbReference>
<dbReference type="EMBL" id="CP095063">
    <property type="protein sequence ID" value="UOQ68902.1"/>
    <property type="molecule type" value="Genomic_DNA"/>
</dbReference>
<evidence type="ECO:0000256" key="1">
    <source>
        <dbReference type="ARBA" id="ARBA00023015"/>
    </source>
</evidence>
<protein>
    <submittedName>
        <fullName evidence="6">Substrate-binding domain-containing protein</fullName>
    </submittedName>
</protein>
<dbReference type="RefSeq" id="WP_245126552.1">
    <property type="nucleotide sequence ID" value="NZ_CP095063.1"/>
</dbReference>
<keyword evidence="3" id="KW-0804">Transcription</keyword>
<gene>
    <name evidence="6" type="ORF">MUN86_24655</name>
</gene>
<evidence type="ECO:0000256" key="3">
    <source>
        <dbReference type="ARBA" id="ARBA00023163"/>
    </source>
</evidence>
<dbReference type="InterPro" id="IPR001761">
    <property type="entry name" value="Peripla_BP/Lac1_sug-bd_dom"/>
</dbReference>
<keyword evidence="7" id="KW-1185">Reference proteome</keyword>
<evidence type="ECO:0000313" key="6">
    <source>
        <dbReference type="EMBL" id="UOQ68902.1"/>
    </source>
</evidence>
<dbReference type="Proteomes" id="UP000830401">
    <property type="component" value="Plasmid unnamed2"/>
</dbReference>
<dbReference type="Pfam" id="PF00532">
    <property type="entry name" value="Peripla_BP_1"/>
    <property type="match status" value="1"/>
</dbReference>
<keyword evidence="1" id="KW-0805">Transcription regulation</keyword>
<evidence type="ECO:0000259" key="5">
    <source>
        <dbReference type="Pfam" id="PF00532"/>
    </source>
</evidence>
<dbReference type="InterPro" id="IPR028082">
    <property type="entry name" value="Peripla_BP_I"/>
</dbReference>
<feature type="compositionally biased region" description="Polar residues" evidence="4">
    <location>
        <begin position="306"/>
        <end position="320"/>
    </location>
</feature>
<dbReference type="CDD" id="cd06267">
    <property type="entry name" value="PBP1_LacI_sugar_binding-like"/>
    <property type="match status" value="1"/>
</dbReference>
<feature type="domain" description="Periplasmic binding protein/LacI sugar binding" evidence="5">
    <location>
        <begin position="19"/>
        <end position="283"/>
    </location>
</feature>
<geneLocation type="plasmid" evidence="6 7">
    <name>unnamed2</name>
</geneLocation>
<keyword evidence="2" id="KW-0238">DNA-binding</keyword>
<name>A0ABY4GDQ9_9BACT</name>
<evidence type="ECO:0000256" key="4">
    <source>
        <dbReference type="SAM" id="MobiDB-lite"/>
    </source>
</evidence>
<dbReference type="SUPFAM" id="SSF53822">
    <property type="entry name" value="Periplasmic binding protein-like I"/>
    <property type="match status" value="1"/>
</dbReference>
<reference evidence="6" key="1">
    <citation type="submission" date="2022-04" db="EMBL/GenBank/DDBJ databases">
        <title>Hymenobacter sp. isolated from the air.</title>
        <authorList>
            <person name="Won M."/>
            <person name="Lee C.-M."/>
            <person name="Woen H.-Y."/>
            <person name="Kwon S.-W."/>
        </authorList>
    </citation>
    <scope>NUCLEOTIDE SEQUENCE</scope>
    <source>
        <strain evidence="6">5420S-77</strain>
        <plasmid evidence="6">unnamed2</plasmid>
    </source>
</reference>
<organism evidence="6 7">
    <name type="scientific">Hymenobacter volaticus</name>
    <dbReference type="NCBI Taxonomy" id="2932254"/>
    <lineage>
        <taxon>Bacteria</taxon>
        <taxon>Pseudomonadati</taxon>
        <taxon>Bacteroidota</taxon>
        <taxon>Cytophagia</taxon>
        <taxon>Cytophagales</taxon>
        <taxon>Hymenobacteraceae</taxon>
        <taxon>Hymenobacter</taxon>
    </lineage>
</organism>
<keyword evidence="6" id="KW-0614">Plasmid</keyword>